<protein>
    <submittedName>
        <fullName evidence="1">Uncharacterized protein</fullName>
    </submittedName>
</protein>
<sequence>MDVFGPGGGGGATVFVTVLVSAGGVDMTVVDVWLEPPQPARNSAAAAMAVRIMGEARRCRFTAFHSPVQQRCAESLPP</sequence>
<name>X8CS20_MYCIT</name>
<dbReference type="AlphaFoldDB" id="X8CS20"/>
<evidence type="ECO:0000313" key="2">
    <source>
        <dbReference type="Proteomes" id="UP000020825"/>
    </source>
</evidence>
<reference evidence="1 2" key="1">
    <citation type="submission" date="2013-12" db="EMBL/GenBank/DDBJ databases">
        <authorList>
            <person name="Zelazny A."/>
            <person name="Olivier K."/>
            <person name="Holland S."/>
            <person name="Lenaerts A."/>
            <person name="Ordway D."/>
            <person name="DeGroote M.A."/>
            <person name="Parker T."/>
            <person name="Sizemore C."/>
            <person name="Tallon L.J."/>
            <person name="Sadzewicz L.K."/>
            <person name="Sengamalay N."/>
            <person name="Fraser C.M."/>
            <person name="Hine E."/>
            <person name="Shefchek K.A."/>
            <person name="Das S.P."/>
            <person name="Tettelin H."/>
        </authorList>
    </citation>
    <scope>NUCLEOTIDE SEQUENCE [LARGE SCALE GENOMIC DNA]</scope>
    <source>
        <strain evidence="1 2">1956</strain>
    </source>
</reference>
<gene>
    <name evidence="1" type="ORF">I550_1392</name>
</gene>
<evidence type="ECO:0000313" key="1">
    <source>
        <dbReference type="EMBL" id="EUA58253.1"/>
    </source>
</evidence>
<dbReference type="Proteomes" id="UP000020825">
    <property type="component" value="Unassembled WGS sequence"/>
</dbReference>
<comment type="caution">
    <text evidence="1">The sequence shown here is derived from an EMBL/GenBank/DDBJ whole genome shotgun (WGS) entry which is preliminary data.</text>
</comment>
<organism evidence="1 2">
    <name type="scientific">Mycobacterium intracellulare 1956</name>
    <dbReference type="NCBI Taxonomy" id="1299331"/>
    <lineage>
        <taxon>Bacteria</taxon>
        <taxon>Bacillati</taxon>
        <taxon>Actinomycetota</taxon>
        <taxon>Actinomycetes</taxon>
        <taxon>Mycobacteriales</taxon>
        <taxon>Mycobacteriaceae</taxon>
        <taxon>Mycobacterium</taxon>
        <taxon>Mycobacterium avium complex (MAC)</taxon>
    </lineage>
</organism>
<dbReference type="EMBL" id="JAOG01000001">
    <property type="protein sequence ID" value="EUA58253.1"/>
    <property type="molecule type" value="Genomic_DNA"/>
</dbReference>
<proteinExistence type="predicted"/>
<accession>X8CS20</accession>